<proteinExistence type="predicted"/>
<organism evidence="1 2">
    <name type="scientific">Brachionus plicatilis</name>
    <name type="common">Marine rotifer</name>
    <name type="synonym">Brachionus muelleri</name>
    <dbReference type="NCBI Taxonomy" id="10195"/>
    <lineage>
        <taxon>Eukaryota</taxon>
        <taxon>Metazoa</taxon>
        <taxon>Spiralia</taxon>
        <taxon>Gnathifera</taxon>
        <taxon>Rotifera</taxon>
        <taxon>Eurotatoria</taxon>
        <taxon>Monogononta</taxon>
        <taxon>Pseudotrocha</taxon>
        <taxon>Ploima</taxon>
        <taxon>Brachionidae</taxon>
        <taxon>Brachionus</taxon>
    </lineage>
</organism>
<sequence length="99" mass="11895">MLSFITFLSLYFNISPLLSKYRFYKKIIKSNLSFRNRICSDLIYLKIKINFECLALGNKDSSILQILFTPLKLVLNYYRHLENISRFKFFSKYSRLAVF</sequence>
<evidence type="ECO:0000313" key="2">
    <source>
        <dbReference type="Proteomes" id="UP000276133"/>
    </source>
</evidence>
<evidence type="ECO:0000313" key="1">
    <source>
        <dbReference type="EMBL" id="RMZ96337.1"/>
    </source>
</evidence>
<protein>
    <submittedName>
        <fullName evidence="1">Uncharacterized protein</fullName>
    </submittedName>
</protein>
<keyword evidence="2" id="KW-1185">Reference proteome</keyword>
<dbReference type="EMBL" id="REGN01012284">
    <property type="protein sequence ID" value="RMZ96337.1"/>
    <property type="molecule type" value="Genomic_DNA"/>
</dbReference>
<dbReference type="AlphaFoldDB" id="A0A3M7PCA4"/>
<name>A0A3M7PCA4_BRAPC</name>
<comment type="caution">
    <text evidence="1">The sequence shown here is derived from an EMBL/GenBank/DDBJ whole genome shotgun (WGS) entry which is preliminary data.</text>
</comment>
<dbReference type="Proteomes" id="UP000276133">
    <property type="component" value="Unassembled WGS sequence"/>
</dbReference>
<reference evidence="1 2" key="1">
    <citation type="journal article" date="2018" name="Sci. Rep.">
        <title>Genomic signatures of local adaptation to the degree of environmental predictability in rotifers.</title>
        <authorList>
            <person name="Franch-Gras L."/>
            <person name="Hahn C."/>
            <person name="Garcia-Roger E.M."/>
            <person name="Carmona M.J."/>
            <person name="Serra M."/>
            <person name="Gomez A."/>
        </authorList>
    </citation>
    <scope>NUCLEOTIDE SEQUENCE [LARGE SCALE GENOMIC DNA]</scope>
    <source>
        <strain evidence="1">HYR1</strain>
    </source>
</reference>
<gene>
    <name evidence="1" type="ORF">BpHYR1_018018</name>
</gene>
<accession>A0A3M7PCA4</accession>